<organism evidence="1 2">
    <name type="scientific">Paenibacillus ginsengarvi</name>
    <dbReference type="NCBI Taxonomy" id="400777"/>
    <lineage>
        <taxon>Bacteria</taxon>
        <taxon>Bacillati</taxon>
        <taxon>Bacillota</taxon>
        <taxon>Bacilli</taxon>
        <taxon>Bacillales</taxon>
        <taxon>Paenibacillaceae</taxon>
        <taxon>Paenibacillus</taxon>
    </lineage>
</organism>
<sequence>METIFFRRISCTATMLALLGLFVVLLVPAGTALAEVRHTSMPDITVASASGSYKPYFPDIVKTGNGDLVVVYYWSESHVGGNGKIMMKRSTNNGATWSAAQTVVDTTYDDRDPSIVSLSDGTLLVSWFTYSGGPIDVRVIRSADDGAT</sequence>
<dbReference type="InterPro" id="IPR036278">
    <property type="entry name" value="Sialidase_sf"/>
</dbReference>
<protein>
    <submittedName>
        <fullName evidence="1">Exo-alpha-sialidase</fullName>
    </submittedName>
</protein>
<dbReference type="CDD" id="cd15482">
    <property type="entry name" value="Sialidase_non-viral"/>
    <property type="match status" value="1"/>
</dbReference>
<evidence type="ECO:0000313" key="1">
    <source>
        <dbReference type="EMBL" id="RKN86325.1"/>
    </source>
</evidence>
<dbReference type="OrthoDB" id="41724at2"/>
<reference evidence="1 2" key="1">
    <citation type="journal article" date="2007" name="Int. J. Syst. Evol. Microbiol.">
        <title>Paenibacillus ginsengarvi sp. nov., isolated from soil from ginseng cultivation.</title>
        <authorList>
            <person name="Yoon M.H."/>
            <person name="Ten L.N."/>
            <person name="Im W.T."/>
        </authorList>
    </citation>
    <scope>NUCLEOTIDE SEQUENCE [LARGE SCALE GENOMIC DNA]</scope>
    <source>
        <strain evidence="1 2">KCTC 13059</strain>
    </source>
</reference>
<comment type="caution">
    <text evidence="1">The sequence shown here is derived from an EMBL/GenBank/DDBJ whole genome shotgun (WGS) entry which is preliminary data.</text>
</comment>
<accession>A0A3B0CKW2</accession>
<gene>
    <name evidence="1" type="ORF">D7M11_04755</name>
</gene>
<dbReference type="AlphaFoldDB" id="A0A3B0CKW2"/>
<evidence type="ECO:0000313" key="2">
    <source>
        <dbReference type="Proteomes" id="UP000282311"/>
    </source>
</evidence>
<dbReference type="Gene3D" id="2.120.10.10">
    <property type="match status" value="1"/>
</dbReference>
<name>A0A3B0CKW2_9BACL</name>
<proteinExistence type="predicted"/>
<dbReference type="EMBL" id="RBAH01000002">
    <property type="protein sequence ID" value="RKN86325.1"/>
    <property type="molecule type" value="Genomic_DNA"/>
</dbReference>
<dbReference type="Proteomes" id="UP000282311">
    <property type="component" value="Unassembled WGS sequence"/>
</dbReference>
<keyword evidence="2" id="KW-1185">Reference proteome</keyword>
<dbReference type="SUPFAM" id="SSF50939">
    <property type="entry name" value="Sialidases"/>
    <property type="match status" value="1"/>
</dbReference>